<feature type="transmembrane region" description="Helical" evidence="1">
    <location>
        <begin position="12"/>
        <end position="37"/>
    </location>
</feature>
<protein>
    <submittedName>
        <fullName evidence="2">Defensin-like family protein, putative</fullName>
    </submittedName>
</protein>
<feature type="non-terminal residue" evidence="2">
    <location>
        <position position="1"/>
    </location>
</feature>
<dbReference type="HOGENOM" id="CLU_2475613_0_0_1"/>
<evidence type="ECO:0000256" key="1">
    <source>
        <dbReference type="SAM" id="Phobius"/>
    </source>
</evidence>
<sequence length="88" mass="10229">VRFVTNELFFFFSFLPLCSLVMGSSSFLSFFLFFLFAPITRFKQRPSLLSRELWSILSFWSTLVSLNQGKVTFPSIQEEITFPLTIAI</sequence>
<dbReference type="EMBL" id="CM001883">
    <property type="protein sequence ID" value="EOY09968.1"/>
    <property type="molecule type" value="Genomic_DNA"/>
</dbReference>
<proteinExistence type="predicted"/>
<dbReference type="Proteomes" id="UP000026915">
    <property type="component" value="Chromosome 5"/>
</dbReference>
<keyword evidence="1" id="KW-0812">Transmembrane</keyword>
<name>A0A061EZ66_THECC</name>
<keyword evidence="1" id="KW-1133">Transmembrane helix</keyword>
<accession>A0A061EZ66</accession>
<dbReference type="Gramene" id="EOY09968">
    <property type="protein sequence ID" value="EOY09968"/>
    <property type="gene ID" value="TCM_025340"/>
</dbReference>
<keyword evidence="3" id="KW-1185">Reference proteome</keyword>
<evidence type="ECO:0000313" key="3">
    <source>
        <dbReference type="Proteomes" id="UP000026915"/>
    </source>
</evidence>
<evidence type="ECO:0000313" key="2">
    <source>
        <dbReference type="EMBL" id="EOY09968.1"/>
    </source>
</evidence>
<dbReference type="InParanoid" id="A0A061EZ66"/>
<keyword evidence="1" id="KW-0472">Membrane</keyword>
<dbReference type="AlphaFoldDB" id="A0A061EZ66"/>
<organism evidence="2 3">
    <name type="scientific">Theobroma cacao</name>
    <name type="common">Cacao</name>
    <name type="synonym">Cocoa</name>
    <dbReference type="NCBI Taxonomy" id="3641"/>
    <lineage>
        <taxon>Eukaryota</taxon>
        <taxon>Viridiplantae</taxon>
        <taxon>Streptophyta</taxon>
        <taxon>Embryophyta</taxon>
        <taxon>Tracheophyta</taxon>
        <taxon>Spermatophyta</taxon>
        <taxon>Magnoliopsida</taxon>
        <taxon>eudicotyledons</taxon>
        <taxon>Gunneridae</taxon>
        <taxon>Pentapetalae</taxon>
        <taxon>rosids</taxon>
        <taxon>malvids</taxon>
        <taxon>Malvales</taxon>
        <taxon>Malvaceae</taxon>
        <taxon>Byttnerioideae</taxon>
        <taxon>Theobroma</taxon>
    </lineage>
</organism>
<gene>
    <name evidence="2" type="ORF">TCM_025340</name>
</gene>
<reference evidence="2 3" key="1">
    <citation type="journal article" date="2013" name="Genome Biol.">
        <title>The genome sequence of the most widely cultivated cacao type and its use to identify candidate genes regulating pod color.</title>
        <authorList>
            <person name="Motamayor J.C."/>
            <person name="Mockaitis K."/>
            <person name="Schmutz J."/>
            <person name="Haiminen N."/>
            <person name="Iii D.L."/>
            <person name="Cornejo O."/>
            <person name="Findley S.D."/>
            <person name="Zheng P."/>
            <person name="Utro F."/>
            <person name="Royaert S."/>
            <person name="Saski C."/>
            <person name="Jenkins J."/>
            <person name="Podicheti R."/>
            <person name="Zhao M."/>
            <person name="Scheffler B.E."/>
            <person name="Stack J.C."/>
            <person name="Feltus F.A."/>
            <person name="Mustiga G.M."/>
            <person name="Amores F."/>
            <person name="Phillips W."/>
            <person name="Marelli J.P."/>
            <person name="May G.D."/>
            <person name="Shapiro H."/>
            <person name="Ma J."/>
            <person name="Bustamante C.D."/>
            <person name="Schnell R.J."/>
            <person name="Main D."/>
            <person name="Gilbert D."/>
            <person name="Parida L."/>
            <person name="Kuhn D.N."/>
        </authorList>
    </citation>
    <scope>NUCLEOTIDE SEQUENCE [LARGE SCALE GENOMIC DNA]</scope>
    <source>
        <strain evidence="3">cv. Matina 1-6</strain>
    </source>
</reference>